<dbReference type="GO" id="GO:0005790">
    <property type="term" value="C:smooth endoplasmic reticulum"/>
    <property type="evidence" value="ECO:0007669"/>
    <property type="project" value="TreeGrafter"/>
</dbReference>
<proteinExistence type="predicted"/>
<protein>
    <submittedName>
        <fullName evidence="4">Ryanodine receptor 3</fullName>
    </submittedName>
</protein>
<dbReference type="GO" id="GO:0034704">
    <property type="term" value="C:calcium channel complex"/>
    <property type="evidence" value="ECO:0007669"/>
    <property type="project" value="TreeGrafter"/>
</dbReference>
<keyword evidence="2" id="KW-0812">Transmembrane</keyword>
<reference evidence="4" key="1">
    <citation type="journal article" date="2023" name="Front. Mar. Sci.">
        <title>A new Merluccius polli reference genome to investigate the effects of global change in West African waters.</title>
        <authorList>
            <person name="Mateo J.L."/>
            <person name="Blanco-Fernandez C."/>
            <person name="Garcia-Vazquez E."/>
            <person name="Machado-Schiaffino G."/>
        </authorList>
    </citation>
    <scope>NUCLEOTIDE SEQUENCE</scope>
    <source>
        <strain evidence="4">C29</strain>
        <tissue evidence="4">Fin</tissue>
    </source>
</reference>
<accession>A0AA47N277</accession>
<comment type="caution">
    <text evidence="4">The sequence shown here is derived from an EMBL/GenBank/DDBJ whole genome shotgun (WGS) entry which is preliminary data.</text>
</comment>
<evidence type="ECO:0000256" key="1">
    <source>
        <dbReference type="SAM" id="MobiDB-lite"/>
    </source>
</evidence>
<keyword evidence="5" id="KW-1185">Reference proteome</keyword>
<dbReference type="PANTHER" id="PTHR46399:SF9">
    <property type="entry name" value="RYANODINE RECEPTOR 3"/>
    <property type="match status" value="1"/>
</dbReference>
<dbReference type="GO" id="GO:0005219">
    <property type="term" value="F:ryanodine-sensitive calcium-release channel activity"/>
    <property type="evidence" value="ECO:0007669"/>
    <property type="project" value="InterPro"/>
</dbReference>
<keyword evidence="2" id="KW-0472">Membrane</keyword>
<feature type="transmembrane region" description="Helical" evidence="2">
    <location>
        <begin position="82"/>
        <end position="100"/>
    </location>
</feature>
<dbReference type="PANTHER" id="PTHR46399">
    <property type="entry name" value="B30.2/SPRY DOMAIN-CONTAINING PROTEIN"/>
    <property type="match status" value="1"/>
</dbReference>
<dbReference type="GO" id="GO:0030018">
    <property type="term" value="C:Z disc"/>
    <property type="evidence" value="ECO:0007669"/>
    <property type="project" value="TreeGrafter"/>
</dbReference>
<dbReference type="Pfam" id="PF06459">
    <property type="entry name" value="RR_TM4-6"/>
    <property type="match status" value="1"/>
</dbReference>
<feature type="compositionally biased region" description="Basic and acidic residues" evidence="1">
    <location>
        <begin position="20"/>
        <end position="48"/>
    </location>
</feature>
<organism evidence="4 5">
    <name type="scientific">Merluccius polli</name>
    <name type="common">Benguela hake</name>
    <name type="synonym">Merluccius cadenati</name>
    <dbReference type="NCBI Taxonomy" id="89951"/>
    <lineage>
        <taxon>Eukaryota</taxon>
        <taxon>Metazoa</taxon>
        <taxon>Chordata</taxon>
        <taxon>Craniata</taxon>
        <taxon>Vertebrata</taxon>
        <taxon>Euteleostomi</taxon>
        <taxon>Actinopterygii</taxon>
        <taxon>Neopterygii</taxon>
        <taxon>Teleostei</taxon>
        <taxon>Neoteleostei</taxon>
        <taxon>Acanthomorphata</taxon>
        <taxon>Zeiogadaria</taxon>
        <taxon>Gadariae</taxon>
        <taxon>Gadiformes</taxon>
        <taxon>Gadoidei</taxon>
        <taxon>Merlucciidae</taxon>
        <taxon>Merluccius</taxon>
    </lineage>
</organism>
<evidence type="ECO:0000313" key="4">
    <source>
        <dbReference type="EMBL" id="KAK0151043.1"/>
    </source>
</evidence>
<evidence type="ECO:0000256" key="2">
    <source>
        <dbReference type="SAM" id="Phobius"/>
    </source>
</evidence>
<dbReference type="Proteomes" id="UP001174136">
    <property type="component" value="Unassembled WGS sequence"/>
</dbReference>
<dbReference type="GO" id="GO:0006941">
    <property type="term" value="P:striated muscle contraction"/>
    <property type="evidence" value="ECO:0007669"/>
    <property type="project" value="TreeGrafter"/>
</dbReference>
<dbReference type="EMBL" id="JAOPHQ010001423">
    <property type="protein sequence ID" value="KAK0151043.1"/>
    <property type="molecule type" value="Genomic_DNA"/>
</dbReference>
<keyword evidence="4" id="KW-0675">Receptor</keyword>
<keyword evidence="2" id="KW-1133">Transmembrane helix</keyword>
<dbReference type="GO" id="GO:0006874">
    <property type="term" value="P:intracellular calcium ion homeostasis"/>
    <property type="evidence" value="ECO:0007669"/>
    <property type="project" value="InterPro"/>
</dbReference>
<feature type="transmembrane region" description="Helical" evidence="2">
    <location>
        <begin position="151"/>
        <end position="170"/>
    </location>
</feature>
<dbReference type="GO" id="GO:0014808">
    <property type="term" value="P:release of sequestered calcium ion into cytosol by sarcoplasmic reticulum"/>
    <property type="evidence" value="ECO:0007669"/>
    <property type="project" value="TreeGrafter"/>
</dbReference>
<dbReference type="InterPro" id="IPR015925">
    <property type="entry name" value="Ryanodine_IP3_receptor"/>
</dbReference>
<feature type="region of interest" description="Disordered" evidence="1">
    <location>
        <begin position="1"/>
        <end position="48"/>
    </location>
</feature>
<feature type="domain" description="Ryanodine Receptor TM 4-6" evidence="3">
    <location>
        <begin position="7"/>
        <end position="175"/>
    </location>
</feature>
<feature type="compositionally biased region" description="Polar residues" evidence="1">
    <location>
        <begin position="7"/>
        <end position="19"/>
    </location>
</feature>
<evidence type="ECO:0000259" key="3">
    <source>
        <dbReference type="Pfam" id="PF06459"/>
    </source>
</evidence>
<gene>
    <name evidence="4" type="primary">Ryr3</name>
    <name evidence="4" type="ORF">N1851_007833</name>
</gene>
<evidence type="ECO:0000313" key="5">
    <source>
        <dbReference type="Proteomes" id="UP001174136"/>
    </source>
</evidence>
<dbReference type="GO" id="GO:0033017">
    <property type="term" value="C:sarcoplasmic reticulum membrane"/>
    <property type="evidence" value="ECO:0007669"/>
    <property type="project" value="TreeGrafter"/>
</dbReference>
<dbReference type="InterPro" id="IPR009460">
    <property type="entry name" value="Ryanrecept_TM4-6"/>
</dbReference>
<dbReference type="AlphaFoldDB" id="A0AA47N277"/>
<name>A0AA47N277_MERPO</name>
<dbReference type="GO" id="GO:0042383">
    <property type="term" value="C:sarcolemma"/>
    <property type="evidence" value="ECO:0007669"/>
    <property type="project" value="TreeGrafter"/>
</dbReference>
<sequence>MIYYHQTIKSETVSPYSTENQEKEDKPKEESKEPAAEGKSKAESGPPKEESASFMSCVFAVLHVYLIKMLNYLARNFYNLRFLALFVCFAINFILLFYKVTAEAAEADDDEDPWASSSGEDEEEDDENTLFDMDEFVLQESTGYMAPTLRFMAIFHTVISLLCLVGYYYLKLPMFVDLQVPLVVFKREKEIARKLEFDGLYITEQPSDDDIKGQWDRLVINTSSFPNNYWDKFIKRKVINKYGDMYGAERIAELLGLDKSVLDFDPTIETVEKEASLVSW</sequence>